<protein>
    <submittedName>
        <fullName evidence="1">YqzL family protein</fullName>
    </submittedName>
</protein>
<name>A0A6H2GZE3_9BACL</name>
<evidence type="ECO:0000313" key="1">
    <source>
        <dbReference type="EMBL" id="QJC52546.1"/>
    </source>
</evidence>
<evidence type="ECO:0000313" key="2">
    <source>
        <dbReference type="Proteomes" id="UP000502136"/>
    </source>
</evidence>
<dbReference type="InterPro" id="IPR025617">
    <property type="entry name" value="YqzL"/>
</dbReference>
<dbReference type="KEGG" id="palr:HGI30_13885"/>
<accession>A0A6H2GZE3</accession>
<organism evidence="1 2">
    <name type="scientific">Paenibacillus albicereus</name>
    <dbReference type="NCBI Taxonomy" id="2726185"/>
    <lineage>
        <taxon>Bacteria</taxon>
        <taxon>Bacillati</taxon>
        <taxon>Bacillota</taxon>
        <taxon>Bacilli</taxon>
        <taxon>Bacillales</taxon>
        <taxon>Paenibacillaceae</taxon>
        <taxon>Paenibacillus</taxon>
    </lineage>
</organism>
<proteinExistence type="predicted"/>
<keyword evidence="2" id="KW-1185">Reference proteome</keyword>
<dbReference type="EMBL" id="CP051428">
    <property type="protein sequence ID" value="QJC52546.1"/>
    <property type="molecule type" value="Genomic_DNA"/>
</dbReference>
<dbReference type="RefSeq" id="WP_168908102.1">
    <property type="nucleotide sequence ID" value="NZ_CP051428.1"/>
</dbReference>
<gene>
    <name evidence="1" type="ORF">HGI30_13885</name>
</gene>
<dbReference type="Pfam" id="PF14006">
    <property type="entry name" value="YqzL"/>
    <property type="match status" value="1"/>
</dbReference>
<dbReference type="Proteomes" id="UP000502136">
    <property type="component" value="Chromosome"/>
</dbReference>
<sequence>MRDFSWTYFTMTGDVESFLLYKEVDQVREAGSAEAAAAAEAAAQEPAEAWVTLTV</sequence>
<dbReference type="AlphaFoldDB" id="A0A6H2GZE3"/>
<reference evidence="1 2" key="1">
    <citation type="submission" date="2020-04" db="EMBL/GenBank/DDBJ databases">
        <title>Novel Paenibacillus strain UniB2 isolated from commercial digestive syrup.</title>
        <authorList>
            <person name="Thorat V."/>
            <person name="Kirdat K."/>
            <person name="Tiwarekar B."/>
            <person name="Yadav A."/>
        </authorList>
    </citation>
    <scope>NUCLEOTIDE SEQUENCE [LARGE SCALE GENOMIC DNA]</scope>
    <source>
        <strain evidence="1 2">UniB2</strain>
    </source>
</reference>